<dbReference type="Gene3D" id="3.40.50.720">
    <property type="entry name" value="NAD(P)-binding Rossmann-like Domain"/>
    <property type="match status" value="1"/>
</dbReference>
<dbReference type="PANTHER" id="PTHR43781:SF1">
    <property type="entry name" value="SACCHAROPINE DEHYDROGENASE"/>
    <property type="match status" value="1"/>
</dbReference>
<dbReference type="PANTHER" id="PTHR43781">
    <property type="entry name" value="SACCHAROPINE DEHYDROGENASE"/>
    <property type="match status" value="1"/>
</dbReference>
<evidence type="ECO:0000259" key="2">
    <source>
        <dbReference type="Pfam" id="PF03435"/>
    </source>
</evidence>
<organism evidence="3 4">
    <name type="scientific">Streptomyces violaceusniger</name>
    <dbReference type="NCBI Taxonomy" id="68280"/>
    <lineage>
        <taxon>Bacteria</taxon>
        <taxon>Bacillati</taxon>
        <taxon>Actinomycetota</taxon>
        <taxon>Actinomycetes</taxon>
        <taxon>Kitasatosporales</taxon>
        <taxon>Streptomycetaceae</taxon>
        <taxon>Streptomyces</taxon>
        <taxon>Streptomyces violaceusniger group</taxon>
    </lineage>
</organism>
<evidence type="ECO:0000313" key="3">
    <source>
        <dbReference type="EMBL" id="GDY49673.1"/>
    </source>
</evidence>
<dbReference type="EMBL" id="BJHW01000001">
    <property type="protein sequence ID" value="GDY49673.1"/>
    <property type="molecule type" value="Genomic_DNA"/>
</dbReference>
<evidence type="ECO:0000313" key="4">
    <source>
        <dbReference type="Proteomes" id="UP000301309"/>
    </source>
</evidence>
<comment type="caution">
    <text evidence="3">The sequence shown here is derived from an EMBL/GenBank/DDBJ whole genome shotgun (WGS) entry which is preliminary data.</text>
</comment>
<dbReference type="AlphaFoldDB" id="A0A4D4KV14"/>
<proteinExistence type="predicted"/>
<feature type="region of interest" description="Disordered" evidence="1">
    <location>
        <begin position="379"/>
        <end position="399"/>
    </location>
</feature>
<dbReference type="OrthoDB" id="4084988at2"/>
<name>A0A4D4KV14_STRVO</name>
<feature type="region of interest" description="Disordered" evidence="1">
    <location>
        <begin position="1"/>
        <end position="37"/>
    </location>
</feature>
<dbReference type="Proteomes" id="UP000301309">
    <property type="component" value="Unassembled WGS sequence"/>
</dbReference>
<dbReference type="InterPro" id="IPR005097">
    <property type="entry name" value="Sacchrp_dh_NADP-bd"/>
</dbReference>
<reference evidence="3 4" key="1">
    <citation type="journal article" date="2020" name="Int. J. Syst. Evol. Microbiol.">
        <title>Reclassification of Streptomyces castelarensis and Streptomyces sporoclivatus as later heterotypic synonyms of Streptomyces antimycoticus.</title>
        <authorList>
            <person name="Komaki H."/>
            <person name="Tamura T."/>
        </authorList>
    </citation>
    <scope>NUCLEOTIDE SEQUENCE [LARGE SCALE GENOMIC DNA]</scope>
    <source>
        <strain evidence="3 4">NBRC 13459</strain>
    </source>
</reference>
<protein>
    <recommendedName>
        <fullName evidence="2">Saccharopine dehydrogenase NADP binding domain-containing protein</fullName>
    </recommendedName>
</protein>
<feature type="domain" description="Saccharopine dehydrogenase NADP binding" evidence="2">
    <location>
        <begin position="42"/>
        <end position="137"/>
    </location>
</feature>
<accession>A0A4D4KV14</accession>
<evidence type="ECO:0000256" key="1">
    <source>
        <dbReference type="SAM" id="MobiDB-lite"/>
    </source>
</evidence>
<dbReference type="InterPro" id="IPR036291">
    <property type="entry name" value="NAD(P)-bd_dom_sf"/>
</dbReference>
<dbReference type="SUPFAM" id="SSF51735">
    <property type="entry name" value="NAD(P)-binding Rossmann-fold domains"/>
    <property type="match status" value="1"/>
</dbReference>
<keyword evidence="4" id="KW-1185">Reference proteome</keyword>
<sequence>MWQPKREHALQDRPPGVPSKRAADSRSDTGAPARNHQGPVVGIVGGYGAVGRAAARCLAAEGFRLRVGGRSAQAAWSLAHQLGGATQARVVDAMDDQSLRHFSRGCLTVLDCTGGGASTLPRIRRAAMDAGAHFVSTLTDPTVAARPGDRCVVLAAGFSPGLSEMLDELLSARLANDTHFTGYYGGLRVFNHSAALECLRGLALAHGSAPGSGTDPLAGLPRLFPDSSRPIVCHRTVLPGAQTPVSAKDQNAAARWYRAFDGTHVLGALARFTAGGPRRNLESASHELARASALDCAGATPYHLVYGVVEGRTPDGSTVRRDLLIRDIDGSGLVGATAAAAVVKVSAGRVPLGTHHAADVLAARDVITRVRRHLPDSTVRMTRRPASGTATDDSLPARS</sequence>
<feature type="compositionally biased region" description="Basic and acidic residues" evidence="1">
    <location>
        <begin position="1"/>
        <end position="11"/>
    </location>
</feature>
<gene>
    <name evidence="3" type="ORF">SVIO_002960</name>
</gene>
<dbReference type="Pfam" id="PF03435">
    <property type="entry name" value="Sacchrp_dh_NADP"/>
    <property type="match status" value="1"/>
</dbReference>